<feature type="compositionally biased region" description="Pro residues" evidence="1">
    <location>
        <begin position="83"/>
        <end position="95"/>
    </location>
</feature>
<dbReference type="Pfam" id="PF14530">
    <property type="entry name" value="DUF4439"/>
    <property type="match status" value="1"/>
</dbReference>
<feature type="region of interest" description="Disordered" evidence="1">
    <location>
        <begin position="59"/>
        <end position="98"/>
    </location>
</feature>
<dbReference type="AlphaFoldDB" id="A0A1M5AZV9"/>
<dbReference type="InterPro" id="IPR012347">
    <property type="entry name" value="Ferritin-like"/>
</dbReference>
<keyword evidence="4" id="KW-1185">Reference proteome</keyword>
<feature type="domain" description="DUF4439" evidence="2">
    <location>
        <begin position="28"/>
        <end position="164"/>
    </location>
</feature>
<reference evidence="3 4" key="1">
    <citation type="submission" date="2016-11" db="EMBL/GenBank/DDBJ databases">
        <authorList>
            <person name="Jaros S."/>
            <person name="Januszkiewicz K."/>
            <person name="Wedrychowicz H."/>
        </authorList>
    </citation>
    <scope>NUCLEOTIDE SEQUENCE [LARGE SCALE GENOMIC DNA]</scope>
    <source>
        <strain evidence="3 4">DSM 44523</strain>
    </source>
</reference>
<dbReference type="SUPFAM" id="SSF47240">
    <property type="entry name" value="Ferritin-like"/>
    <property type="match status" value="1"/>
</dbReference>
<dbReference type="Gene3D" id="1.20.1260.10">
    <property type="match status" value="1"/>
</dbReference>
<organism evidence="3 4">
    <name type="scientific">Streptoalloteichus hindustanus</name>
    <dbReference type="NCBI Taxonomy" id="2017"/>
    <lineage>
        <taxon>Bacteria</taxon>
        <taxon>Bacillati</taxon>
        <taxon>Actinomycetota</taxon>
        <taxon>Actinomycetes</taxon>
        <taxon>Pseudonocardiales</taxon>
        <taxon>Pseudonocardiaceae</taxon>
        <taxon>Streptoalloteichus</taxon>
    </lineage>
</organism>
<evidence type="ECO:0000259" key="2">
    <source>
        <dbReference type="Pfam" id="PF14530"/>
    </source>
</evidence>
<dbReference type="Proteomes" id="UP000184501">
    <property type="component" value="Unassembled WGS sequence"/>
</dbReference>
<dbReference type="InterPro" id="IPR029447">
    <property type="entry name" value="DUF4439"/>
</dbReference>
<dbReference type="STRING" id="2017.SAMN05444320_103335"/>
<dbReference type="InterPro" id="IPR009078">
    <property type="entry name" value="Ferritin-like_SF"/>
</dbReference>
<name>A0A1M5AZV9_STRHI</name>
<feature type="compositionally biased region" description="Low complexity" evidence="1">
    <location>
        <begin position="1"/>
        <end position="19"/>
    </location>
</feature>
<feature type="region of interest" description="Disordered" evidence="1">
    <location>
        <begin position="1"/>
        <end position="28"/>
    </location>
</feature>
<dbReference type="RefSeq" id="WP_234995652.1">
    <property type="nucleotide sequence ID" value="NZ_FQVN01000003.1"/>
</dbReference>
<evidence type="ECO:0000313" key="3">
    <source>
        <dbReference type="EMBL" id="SHF35778.1"/>
    </source>
</evidence>
<dbReference type="CDD" id="cd00657">
    <property type="entry name" value="Ferritin_like"/>
    <property type="match status" value="1"/>
</dbReference>
<evidence type="ECO:0000313" key="4">
    <source>
        <dbReference type="Proteomes" id="UP000184501"/>
    </source>
</evidence>
<dbReference type="EMBL" id="FQVN01000003">
    <property type="protein sequence ID" value="SHF35778.1"/>
    <property type="molecule type" value="Genomic_DNA"/>
</dbReference>
<accession>A0A1M5AZV9</accession>
<protein>
    <recommendedName>
        <fullName evidence="2">DUF4439 domain-containing protein</fullName>
    </recommendedName>
</protein>
<gene>
    <name evidence="3" type="ORF">SAMN05444320_103335</name>
</gene>
<evidence type="ECO:0000256" key="1">
    <source>
        <dbReference type="SAM" id="MobiDB-lite"/>
    </source>
</evidence>
<sequence>MTSPVPGQPGQPSSNSPKPALGGEATEAVQRALAAEHAAEWSYSLVSVLVAKDMEKVVATGAAQRRTRRETVERMLRDAGATPVPPQPAYQPPRPVTDAASAAELLVTAETDAAGAWRAVLERTDDQGLRQFALDALTAAAVQATRVRRAARQAPLTVPFPGQPG</sequence>
<proteinExistence type="predicted"/>